<proteinExistence type="inferred from homology"/>
<dbReference type="AlphaFoldDB" id="A0A1G6W0T2"/>
<reference evidence="5" key="1">
    <citation type="journal article" date="2014" name="Int. J. Syst. Evol. Microbiol.">
        <title>Complete genome of a new Firmicutes species belonging to the dominant human colonic microbiota ('Ruminococcus bicirculans') reveals two chromosomes and a selective capacity to utilize plant glucans.</title>
        <authorList>
            <consortium name="NISC Comparative Sequencing Program"/>
            <person name="Wegmann U."/>
            <person name="Louis P."/>
            <person name="Goesmann A."/>
            <person name="Henrissat B."/>
            <person name="Duncan S.H."/>
            <person name="Flint H.J."/>
        </authorList>
    </citation>
    <scope>NUCLEOTIDE SEQUENCE</scope>
    <source>
        <strain evidence="5">NBRC 103191</strain>
    </source>
</reference>
<evidence type="ECO:0000313" key="6">
    <source>
        <dbReference type="EMBL" id="SDD59419.1"/>
    </source>
</evidence>
<feature type="domain" description="Type I restriction modification DNA specificity" evidence="4">
    <location>
        <begin position="198"/>
        <end position="373"/>
    </location>
</feature>
<evidence type="ECO:0000313" key="7">
    <source>
        <dbReference type="Proteomes" id="UP000198501"/>
    </source>
</evidence>
<dbReference type="GO" id="GO:0003677">
    <property type="term" value="F:DNA binding"/>
    <property type="evidence" value="ECO:0007669"/>
    <property type="project" value="UniProtKB-KW"/>
</dbReference>
<evidence type="ECO:0000313" key="5">
    <source>
        <dbReference type="EMBL" id="GLR28811.1"/>
    </source>
</evidence>
<keyword evidence="2" id="KW-0680">Restriction system</keyword>
<feature type="domain" description="Type I restriction modification DNA specificity" evidence="4">
    <location>
        <begin position="65"/>
        <end position="177"/>
    </location>
</feature>
<dbReference type="Pfam" id="PF01420">
    <property type="entry name" value="Methylase_S"/>
    <property type="match status" value="2"/>
</dbReference>
<dbReference type="PANTHER" id="PTHR43140">
    <property type="entry name" value="TYPE-1 RESTRICTION ENZYME ECOKI SPECIFICITY PROTEIN"/>
    <property type="match status" value="1"/>
</dbReference>
<evidence type="ECO:0000256" key="2">
    <source>
        <dbReference type="ARBA" id="ARBA00022747"/>
    </source>
</evidence>
<dbReference type="EMBL" id="BSOK01000020">
    <property type="protein sequence ID" value="GLR28811.1"/>
    <property type="molecule type" value="Genomic_DNA"/>
</dbReference>
<evidence type="ECO:0000259" key="4">
    <source>
        <dbReference type="Pfam" id="PF01420"/>
    </source>
</evidence>
<dbReference type="SUPFAM" id="SSF116734">
    <property type="entry name" value="DNA methylase specificity domain"/>
    <property type="match status" value="2"/>
</dbReference>
<sequence length="395" mass="45456">MSDLNYLEKLLDGVEFEWKALGKALVRTKGTNITAGRMKELHKENAPLKIFAGGKTFALVNFTDIPEKNVNREPSIIVKSRGVIGFEYYTNPFSHKNEMWSYHSKNENINIKYVYYYLKTKELYFQKLGSRMQMPQISTPDTDKFLIPIPPLAVQNKVVQILDTFTTLTAELTAELLARQQQYVYYREQLFTFKNIKVEWKTLGEVTKKWYSGGTPRAGNPEYYEGGEIPWLRTQEVKFNDIEETNIKVTPSALENSSAKWIPENCVIIAISGATAGRSAINKIPLTTNQHCGCLEIDDTKALYRYVFHWISFNYENIKALGQGARGDLNSSIIKNFKIPVPALLEQQRIVDILDKFDALTTSLTEGLPREIELRQQQYEYYRELLLSFPKPEDV</sequence>
<organism evidence="6 7">
    <name type="scientific">Psychrobacter pacificensis</name>
    <dbReference type="NCBI Taxonomy" id="112002"/>
    <lineage>
        <taxon>Bacteria</taxon>
        <taxon>Pseudomonadati</taxon>
        <taxon>Pseudomonadota</taxon>
        <taxon>Gammaproteobacteria</taxon>
        <taxon>Moraxellales</taxon>
        <taxon>Moraxellaceae</taxon>
        <taxon>Psychrobacter</taxon>
    </lineage>
</organism>
<accession>A0A1G6W0T2</accession>
<keyword evidence="8" id="KW-1185">Reference proteome</keyword>
<keyword evidence="3" id="KW-0238">DNA-binding</keyword>
<dbReference type="Proteomes" id="UP000198501">
    <property type="component" value="Unassembled WGS sequence"/>
</dbReference>
<dbReference type="GO" id="GO:0009307">
    <property type="term" value="P:DNA restriction-modification system"/>
    <property type="evidence" value="ECO:0007669"/>
    <property type="project" value="UniProtKB-KW"/>
</dbReference>
<comment type="similarity">
    <text evidence="1">Belongs to the type-I restriction system S methylase family.</text>
</comment>
<reference evidence="8" key="3">
    <citation type="journal article" date="2019" name="Int. J. Syst. Evol. Microbiol.">
        <title>The Global Catalogue of Microorganisms (GCM) 10K type strain sequencing project: providing services to taxonomists for standard genome sequencing and annotation.</title>
        <authorList>
            <consortium name="The Broad Institute Genomics Platform"/>
            <consortium name="The Broad Institute Genome Sequencing Center for Infectious Disease"/>
            <person name="Wu L."/>
            <person name="Ma J."/>
        </authorList>
    </citation>
    <scope>NUCLEOTIDE SEQUENCE [LARGE SCALE GENOMIC DNA]</scope>
    <source>
        <strain evidence="8">NBRC 103191</strain>
    </source>
</reference>
<dbReference type="EMBL" id="FNAL01000004">
    <property type="protein sequence ID" value="SDD59419.1"/>
    <property type="molecule type" value="Genomic_DNA"/>
</dbReference>
<protein>
    <submittedName>
        <fullName evidence="6">Type I restriction enzyme, S subunit</fullName>
    </submittedName>
</protein>
<gene>
    <name evidence="5" type="ORF">GCM10007915_10490</name>
    <name evidence="6" type="ORF">SAMN05660405_00801</name>
</gene>
<reference evidence="6 7" key="2">
    <citation type="submission" date="2016-10" db="EMBL/GenBank/DDBJ databases">
        <authorList>
            <person name="de Groot N.N."/>
        </authorList>
    </citation>
    <scope>NUCLEOTIDE SEQUENCE [LARGE SCALE GENOMIC DNA]</scope>
    <source>
        <strain evidence="6 7">DSM 23406</strain>
    </source>
</reference>
<dbReference type="CDD" id="cd17291">
    <property type="entry name" value="RMtype1_S_MgeORF438P-TRD-CR_like"/>
    <property type="match status" value="1"/>
</dbReference>
<dbReference type="Gene3D" id="3.90.220.20">
    <property type="entry name" value="DNA methylase specificity domains"/>
    <property type="match status" value="2"/>
</dbReference>
<dbReference type="RefSeq" id="WP_093068979.1">
    <property type="nucleotide sequence ID" value="NZ_BSOK01000020.1"/>
</dbReference>
<evidence type="ECO:0000256" key="1">
    <source>
        <dbReference type="ARBA" id="ARBA00010923"/>
    </source>
</evidence>
<reference evidence="5" key="4">
    <citation type="submission" date="2023-01" db="EMBL/GenBank/DDBJ databases">
        <title>Draft genome sequence of Psychrobacter pacificensis strain NBRC 103191.</title>
        <authorList>
            <person name="Sun Q."/>
            <person name="Mori K."/>
        </authorList>
    </citation>
    <scope>NUCLEOTIDE SEQUENCE</scope>
    <source>
        <strain evidence="5">NBRC 103191</strain>
    </source>
</reference>
<evidence type="ECO:0000256" key="3">
    <source>
        <dbReference type="ARBA" id="ARBA00023125"/>
    </source>
</evidence>
<dbReference type="InterPro" id="IPR044946">
    <property type="entry name" value="Restrct_endonuc_typeI_TRD_sf"/>
</dbReference>
<dbReference type="Proteomes" id="UP001156645">
    <property type="component" value="Unassembled WGS sequence"/>
</dbReference>
<dbReference type="PANTHER" id="PTHR43140:SF1">
    <property type="entry name" value="TYPE I RESTRICTION ENZYME ECOKI SPECIFICITY SUBUNIT"/>
    <property type="match status" value="1"/>
</dbReference>
<dbReference type="CDD" id="cd17294">
    <property type="entry name" value="RMtype1_S_MmaC7ORF19P_TRD1-CR1_like"/>
    <property type="match status" value="1"/>
</dbReference>
<dbReference type="Gene3D" id="1.10.287.1120">
    <property type="entry name" value="Bipartite methylase S protein"/>
    <property type="match status" value="1"/>
</dbReference>
<dbReference type="InterPro" id="IPR000055">
    <property type="entry name" value="Restrct_endonuc_typeI_TRD"/>
</dbReference>
<dbReference type="InterPro" id="IPR051212">
    <property type="entry name" value="Type-I_RE_S_subunit"/>
</dbReference>
<evidence type="ECO:0000313" key="8">
    <source>
        <dbReference type="Proteomes" id="UP001156645"/>
    </source>
</evidence>
<name>A0A1G6W0T2_9GAMM</name>